<evidence type="ECO:0000256" key="1">
    <source>
        <dbReference type="SAM" id="MobiDB-lite"/>
    </source>
</evidence>
<feature type="compositionally biased region" description="Basic and acidic residues" evidence="1">
    <location>
        <begin position="82"/>
        <end position="96"/>
    </location>
</feature>
<feature type="region of interest" description="Disordered" evidence="1">
    <location>
        <begin position="1"/>
        <end position="21"/>
    </location>
</feature>
<accession>A0ABR4STJ4</accession>
<organism evidence="2 3">
    <name type="scientific">Streptomyces griseorubens</name>
    <dbReference type="NCBI Taxonomy" id="66897"/>
    <lineage>
        <taxon>Bacteria</taxon>
        <taxon>Bacillati</taxon>
        <taxon>Actinomycetota</taxon>
        <taxon>Actinomycetes</taxon>
        <taxon>Kitasatosporales</taxon>
        <taxon>Streptomycetaceae</taxon>
        <taxon>Streptomyces</taxon>
        <taxon>Streptomyces althioticus group</taxon>
    </lineage>
</organism>
<name>A0ABR4STJ4_9ACTN</name>
<comment type="caution">
    <text evidence="2">The sequence shown here is derived from an EMBL/GenBank/DDBJ whole genome shotgun (WGS) entry which is preliminary data.</text>
</comment>
<feature type="region of interest" description="Disordered" evidence="1">
    <location>
        <begin position="74"/>
        <end position="138"/>
    </location>
</feature>
<dbReference type="Proteomes" id="UP000027632">
    <property type="component" value="Unassembled WGS sequence"/>
</dbReference>
<protein>
    <submittedName>
        <fullName evidence="2">Uncharacterized protein</fullName>
    </submittedName>
</protein>
<reference evidence="2 3" key="1">
    <citation type="submission" date="2014-04" db="EMBL/GenBank/DDBJ databases">
        <title>Draft genome sequence of the novel Streptomyces griseorubens JSD-1 playing a role in carbon and nitrogen cycle.</title>
        <authorList>
            <consortium name="Shanghai Jiao Tong University"/>
            <person name="Feng H."/>
            <person name="Sun Y."/>
            <person name="Zhi Y."/>
            <person name="Mao L."/>
            <person name="Luo Y."/>
            <person name="Wei X."/>
            <person name="Zhou P."/>
        </authorList>
    </citation>
    <scope>NUCLEOTIDE SEQUENCE [LARGE SCALE GENOMIC DNA]</scope>
    <source>
        <strain evidence="2 3">JSD-1</strain>
    </source>
</reference>
<gene>
    <name evidence="2" type="ORF">DJ64_24730</name>
</gene>
<dbReference type="EMBL" id="JJMG01000246">
    <property type="protein sequence ID" value="KEG37947.1"/>
    <property type="molecule type" value="Genomic_DNA"/>
</dbReference>
<sequence length="150" mass="15376">MAQQQVLEIEPQSAGGIEGEAGDKFVWATDGVAQWEPLVVEASGASGEWDQCCGVRVGHDDEKTSVAEAAQSQLGLLGHGSAGDRVRQEAVAERGIDVGGAGQPDSAATAPPASRPPTPPQGDARDARGGGDLQDELLLSGQKASTVWAY</sequence>
<proteinExistence type="predicted"/>
<evidence type="ECO:0000313" key="2">
    <source>
        <dbReference type="EMBL" id="KEG37947.1"/>
    </source>
</evidence>
<keyword evidence="3" id="KW-1185">Reference proteome</keyword>
<evidence type="ECO:0000313" key="3">
    <source>
        <dbReference type="Proteomes" id="UP000027632"/>
    </source>
</evidence>